<dbReference type="PANTHER" id="PTHR43884">
    <property type="entry name" value="ACYL-COA DEHYDROGENASE"/>
    <property type="match status" value="1"/>
</dbReference>
<evidence type="ECO:0000259" key="7">
    <source>
        <dbReference type="Pfam" id="PF02771"/>
    </source>
</evidence>
<dbReference type="PANTHER" id="PTHR43884:SF20">
    <property type="entry name" value="ACYL-COA DEHYDROGENASE FADE28"/>
    <property type="match status" value="1"/>
</dbReference>
<dbReference type="InterPro" id="IPR013786">
    <property type="entry name" value="AcylCoA_DH/ox_N"/>
</dbReference>
<sequence>MDFAYTAAQTALAGELAALFGRFAAPPRLRAWADAGIAAFDGELWQALADQRWLGLGLTPTHGGRGLGTDELTLAACEAGRALAPVPLVATLLAGEALKAIPRPAQLGALAAGDLRVALCLPPPGRLTPTVSVLDGRVSGALLPVVDGLLADAVLCADAAGNAWLVDLRGDGVRRRQLATLDLAHTAAELVLTDQPALALGPAGPWRDRAAILSAFEQLGGAQRCLDLAVAYARERYAFGQPIGAFQAVKHKLAALHVEIELARANAYFGAYALAEGEPGILAEAAALARASATDIYLLAAQESLHVHGGVGFTWACEAHLHLRRARALEAALGSAALWRERLLGKAAVPAQA</sequence>
<reference evidence="9" key="1">
    <citation type="submission" date="2016-03" db="EMBL/GenBank/DDBJ databases">
        <title>Complete genome sequence of Solimmundus cernigliae, representing a novel lineage of polycyclic aromatic hydrocarbon degraders within the Gammaproteobacteria.</title>
        <authorList>
            <person name="Singleton D.R."/>
            <person name="Dickey A.N."/>
            <person name="Scholl E.H."/>
            <person name="Wright F.A."/>
            <person name="Aitken M.D."/>
        </authorList>
    </citation>
    <scope>NUCLEOTIDE SEQUENCE [LARGE SCALE GENOMIC DNA]</scope>
    <source>
        <strain evidence="9">TR3.2</strain>
    </source>
</reference>
<dbReference type="GO" id="GO:0050660">
    <property type="term" value="F:flavin adenine dinucleotide binding"/>
    <property type="evidence" value="ECO:0007669"/>
    <property type="project" value="InterPro"/>
</dbReference>
<keyword evidence="4" id="KW-0274">FAD</keyword>
<evidence type="ECO:0000256" key="5">
    <source>
        <dbReference type="ARBA" id="ARBA00023002"/>
    </source>
</evidence>
<dbReference type="SUPFAM" id="SSF56645">
    <property type="entry name" value="Acyl-CoA dehydrogenase NM domain-like"/>
    <property type="match status" value="1"/>
</dbReference>
<dbReference type="Gene3D" id="1.10.540.10">
    <property type="entry name" value="Acyl-CoA dehydrogenase/oxidase, N-terminal domain"/>
    <property type="match status" value="1"/>
</dbReference>
<evidence type="ECO:0000313" key="8">
    <source>
        <dbReference type="EMBL" id="ANX03797.1"/>
    </source>
</evidence>
<gene>
    <name evidence="8" type="ORF">PG2T_06045</name>
</gene>
<dbReference type="KEGG" id="gbi:PG2T_06045"/>
<evidence type="ECO:0000256" key="1">
    <source>
        <dbReference type="ARBA" id="ARBA00001974"/>
    </source>
</evidence>
<dbReference type="Pfam" id="PF02771">
    <property type="entry name" value="Acyl-CoA_dh_N"/>
    <property type="match status" value="1"/>
</dbReference>
<keyword evidence="9" id="KW-1185">Reference proteome</keyword>
<dbReference type="EMBL" id="CP014671">
    <property type="protein sequence ID" value="ANX03797.1"/>
    <property type="molecule type" value="Genomic_DNA"/>
</dbReference>
<dbReference type="InterPro" id="IPR037069">
    <property type="entry name" value="AcylCoA_DH/ox_N_sf"/>
</dbReference>
<evidence type="ECO:0008006" key="10">
    <source>
        <dbReference type="Google" id="ProtNLM"/>
    </source>
</evidence>
<organism evidence="8 9">
    <name type="scientific">Immundisolibacter cernigliae</name>
    <dbReference type="NCBI Taxonomy" id="1810504"/>
    <lineage>
        <taxon>Bacteria</taxon>
        <taxon>Pseudomonadati</taxon>
        <taxon>Pseudomonadota</taxon>
        <taxon>Gammaproteobacteria</taxon>
        <taxon>Immundisolibacterales</taxon>
        <taxon>Immundisolibacteraceae</taxon>
        <taxon>Immundisolibacter</taxon>
    </lineage>
</organism>
<feature type="domain" description="Acyl-CoA dehydrogenase/oxidase C-terminal" evidence="6">
    <location>
        <begin position="212"/>
        <end position="341"/>
    </location>
</feature>
<dbReference type="InterPro" id="IPR009075">
    <property type="entry name" value="AcylCo_DH/oxidase_C"/>
</dbReference>
<evidence type="ECO:0000256" key="2">
    <source>
        <dbReference type="ARBA" id="ARBA00009347"/>
    </source>
</evidence>
<accession>A0A1B1YSX4</accession>
<dbReference type="STRING" id="1810504.PG2T_06045"/>
<evidence type="ECO:0000259" key="6">
    <source>
        <dbReference type="Pfam" id="PF00441"/>
    </source>
</evidence>
<dbReference type="Gene3D" id="1.20.140.10">
    <property type="entry name" value="Butyryl-CoA Dehydrogenase, subunit A, domain 3"/>
    <property type="match status" value="1"/>
</dbReference>
<comment type="similarity">
    <text evidence="2">Belongs to the acyl-CoA dehydrogenase family.</text>
</comment>
<dbReference type="SUPFAM" id="SSF47203">
    <property type="entry name" value="Acyl-CoA dehydrogenase C-terminal domain-like"/>
    <property type="match status" value="1"/>
</dbReference>
<dbReference type="InterPro" id="IPR009100">
    <property type="entry name" value="AcylCoA_DH/oxidase_NM_dom_sf"/>
</dbReference>
<dbReference type="OrthoDB" id="7053515at2"/>
<feature type="domain" description="Acyl-CoA dehydrogenase/oxidase N-terminal" evidence="7">
    <location>
        <begin position="25"/>
        <end position="94"/>
    </location>
</feature>
<protein>
    <recommendedName>
        <fullName evidence="10">Acyl-CoA dehydrogenase</fullName>
    </recommendedName>
</protein>
<dbReference type="InParanoid" id="A0A1B1YSX4"/>
<dbReference type="RefSeq" id="WP_068803459.1">
    <property type="nucleotide sequence ID" value="NZ_CP014671.1"/>
</dbReference>
<proteinExistence type="inferred from homology"/>
<dbReference type="AlphaFoldDB" id="A0A1B1YSX4"/>
<name>A0A1B1YSX4_9GAMM</name>
<evidence type="ECO:0000313" key="9">
    <source>
        <dbReference type="Proteomes" id="UP000092952"/>
    </source>
</evidence>
<dbReference type="InterPro" id="IPR036250">
    <property type="entry name" value="AcylCo_DH-like_C"/>
</dbReference>
<keyword evidence="5" id="KW-0560">Oxidoreductase</keyword>
<dbReference type="Pfam" id="PF00441">
    <property type="entry name" value="Acyl-CoA_dh_1"/>
    <property type="match status" value="1"/>
</dbReference>
<dbReference type="GO" id="GO:0003995">
    <property type="term" value="F:acyl-CoA dehydrogenase activity"/>
    <property type="evidence" value="ECO:0007669"/>
    <property type="project" value="TreeGrafter"/>
</dbReference>
<evidence type="ECO:0000256" key="4">
    <source>
        <dbReference type="ARBA" id="ARBA00022827"/>
    </source>
</evidence>
<keyword evidence="3" id="KW-0285">Flavoprotein</keyword>
<evidence type="ECO:0000256" key="3">
    <source>
        <dbReference type="ARBA" id="ARBA00022630"/>
    </source>
</evidence>
<comment type="cofactor">
    <cofactor evidence="1">
        <name>FAD</name>
        <dbReference type="ChEBI" id="CHEBI:57692"/>
    </cofactor>
</comment>
<dbReference type="Proteomes" id="UP000092952">
    <property type="component" value="Chromosome"/>
</dbReference>